<dbReference type="InterPro" id="IPR036322">
    <property type="entry name" value="WD40_repeat_dom_sf"/>
</dbReference>
<dbReference type="OrthoDB" id="10259809at2759"/>
<keyword evidence="4" id="KW-1185">Reference proteome</keyword>
<dbReference type="SUPFAM" id="SSF50978">
    <property type="entry name" value="WD40 repeat-like"/>
    <property type="match status" value="1"/>
</dbReference>
<sequence>MFSDINGDGDYKLVVATASKNPLESKKTKQAHRLRVYKGTGIISENVLMEEPIALASYYTDYSSPKRPMIVVASSNHIYYYKNLQPFYKFTMPAKTTEEKEVEIWQYLKESKYDAKTGYAELARLRDHNITLSTRSYELLSLTSNEDIKAFIDTRKNFALESPNNITTLSILPKDREGDDAIGCPVVGTESGIVFILTPQGSQIMKAVQLPSAPVKFCIAGNYDSDYRITAACRNGNVYTIKNGEVSGVVIELESHPVSIVKIDKTFAIGLMNNSIHCYNTRGKKQYSIYLPSNIKDMEVLEMRGQRSVKCIIVAMENKELRIYNGKNLVNRIELFENIASLRYGIYGSEVNSLIISYRNGGLDFKVISRKASLESKSKTGPPPEQEEPLDLPSKTFLYLEQTKREVDYCSEMHNVFQKDLARIRLHTARAYVKILTDGQGPLSYTSGSSIRLTAQVQGLGPKFKINIEVQNTGKKSISQLFILFVFNEDLYSVEGDARRLLLPPLLPGPVYRFSKAVTMLDPLVAPETMKLYVCSKESQTPVITAVVNMPPTEMIELV</sequence>
<protein>
    <submittedName>
        <fullName evidence="3">Predicted protein</fullName>
    </submittedName>
</protein>
<dbReference type="GO" id="GO:0061512">
    <property type="term" value="P:protein localization to cilium"/>
    <property type="evidence" value="ECO:0007669"/>
    <property type="project" value="TreeGrafter"/>
</dbReference>
<dbReference type="OMA" id="HADRRHY"/>
<dbReference type="InterPro" id="IPR028784">
    <property type="entry name" value="BBS1"/>
</dbReference>
<dbReference type="PANTHER" id="PTHR20870:SF0">
    <property type="entry name" value="BARDET-BIEDL SYNDROME 1 PROTEIN"/>
    <property type="match status" value="1"/>
</dbReference>
<dbReference type="GO" id="GO:0034464">
    <property type="term" value="C:BBSome"/>
    <property type="evidence" value="ECO:0007669"/>
    <property type="project" value="InterPro"/>
</dbReference>
<gene>
    <name evidence="3" type="ORF">NAEGRDRAFT_65179</name>
</gene>
<evidence type="ECO:0000313" key="3">
    <source>
        <dbReference type="EMBL" id="EFC46696.1"/>
    </source>
</evidence>
<dbReference type="eggNOG" id="ENOG502QS2X">
    <property type="taxonomic scope" value="Eukaryota"/>
</dbReference>
<dbReference type="InterPro" id="IPR056419">
    <property type="entry name" value="GAE_BBS1"/>
</dbReference>
<dbReference type="RefSeq" id="XP_002679440.1">
    <property type="nucleotide sequence ID" value="XM_002679394.1"/>
</dbReference>
<dbReference type="AlphaFoldDB" id="D2V8J4"/>
<organism evidence="4">
    <name type="scientific">Naegleria gruberi</name>
    <name type="common">Amoeba</name>
    <dbReference type="NCBI Taxonomy" id="5762"/>
    <lineage>
        <taxon>Eukaryota</taxon>
        <taxon>Discoba</taxon>
        <taxon>Heterolobosea</taxon>
        <taxon>Tetramitia</taxon>
        <taxon>Eutetramitia</taxon>
        <taxon>Vahlkampfiidae</taxon>
        <taxon>Naegleria</taxon>
    </lineage>
</organism>
<dbReference type="PANTHER" id="PTHR20870">
    <property type="entry name" value="BARDET-BIEDL SYNDROME 1 PROTEIN"/>
    <property type="match status" value="1"/>
</dbReference>
<dbReference type="GeneID" id="8860021"/>
<dbReference type="GO" id="GO:1905515">
    <property type="term" value="P:non-motile cilium assembly"/>
    <property type="evidence" value="ECO:0007669"/>
    <property type="project" value="InterPro"/>
</dbReference>
<evidence type="ECO:0000313" key="4">
    <source>
        <dbReference type="Proteomes" id="UP000006671"/>
    </source>
</evidence>
<accession>D2V8J4</accession>
<dbReference type="KEGG" id="ngr:NAEGRDRAFT_65179"/>
<dbReference type="GO" id="GO:0005930">
    <property type="term" value="C:axoneme"/>
    <property type="evidence" value="ECO:0007669"/>
    <property type="project" value="TreeGrafter"/>
</dbReference>
<feature type="domain" description="Bardet-Biedl syndrome 1 N-terminal" evidence="1">
    <location>
        <begin position="2"/>
        <end position="242"/>
    </location>
</feature>
<dbReference type="Proteomes" id="UP000006671">
    <property type="component" value="Unassembled WGS sequence"/>
</dbReference>
<proteinExistence type="predicted"/>
<dbReference type="VEuPathDB" id="AmoebaDB:NAEGRDRAFT_65179"/>
<dbReference type="InParanoid" id="D2V8J4"/>
<evidence type="ECO:0000259" key="2">
    <source>
        <dbReference type="Pfam" id="PF23304"/>
    </source>
</evidence>
<dbReference type="GO" id="GO:0005113">
    <property type="term" value="F:patched binding"/>
    <property type="evidence" value="ECO:0007669"/>
    <property type="project" value="TreeGrafter"/>
</dbReference>
<dbReference type="Pfam" id="PF23304">
    <property type="entry name" value="GAE_BBS1"/>
    <property type="match status" value="1"/>
</dbReference>
<reference evidence="3 4" key="1">
    <citation type="journal article" date="2010" name="Cell">
        <title>The genome of Naegleria gruberi illuminates early eukaryotic versatility.</title>
        <authorList>
            <person name="Fritz-Laylin L.K."/>
            <person name="Prochnik S.E."/>
            <person name="Ginger M.L."/>
            <person name="Dacks J.B."/>
            <person name="Carpenter M.L."/>
            <person name="Field M.C."/>
            <person name="Kuo A."/>
            <person name="Paredez A."/>
            <person name="Chapman J."/>
            <person name="Pham J."/>
            <person name="Shu S."/>
            <person name="Neupane R."/>
            <person name="Cipriano M."/>
            <person name="Mancuso J."/>
            <person name="Tu H."/>
            <person name="Salamov A."/>
            <person name="Lindquist E."/>
            <person name="Shapiro H."/>
            <person name="Lucas S."/>
            <person name="Grigoriev I.V."/>
            <person name="Cande W.Z."/>
            <person name="Fulton C."/>
            <person name="Rokhsar D.S."/>
            <person name="Dawson S.C."/>
        </authorList>
    </citation>
    <scope>NUCLEOTIDE SEQUENCE [LARGE SCALE GENOMIC DNA]</scope>
    <source>
        <strain evidence="3 4">NEG-M</strain>
    </source>
</reference>
<dbReference type="InterPro" id="IPR032728">
    <property type="entry name" value="BBS1_N"/>
</dbReference>
<feature type="domain" description="Bardet-Biedl syndrome 1 protein GAE" evidence="2">
    <location>
        <begin position="451"/>
        <end position="554"/>
    </location>
</feature>
<name>D2V8J4_NAEGR</name>
<dbReference type="GO" id="GO:0005119">
    <property type="term" value="F:smoothened binding"/>
    <property type="evidence" value="ECO:0007669"/>
    <property type="project" value="TreeGrafter"/>
</dbReference>
<dbReference type="STRING" id="5762.D2V8J4"/>
<dbReference type="GO" id="GO:0005815">
    <property type="term" value="C:microtubule organizing center"/>
    <property type="evidence" value="ECO:0007669"/>
    <property type="project" value="TreeGrafter"/>
</dbReference>
<dbReference type="EMBL" id="GG738857">
    <property type="protein sequence ID" value="EFC46696.1"/>
    <property type="molecule type" value="Genomic_DNA"/>
</dbReference>
<dbReference type="Pfam" id="PF14779">
    <property type="entry name" value="BBS1"/>
    <property type="match status" value="1"/>
</dbReference>
<evidence type="ECO:0000259" key="1">
    <source>
        <dbReference type="Pfam" id="PF14779"/>
    </source>
</evidence>